<feature type="transmembrane region" description="Helical" evidence="1">
    <location>
        <begin position="59"/>
        <end position="87"/>
    </location>
</feature>
<evidence type="ECO:0000313" key="3">
    <source>
        <dbReference type="Proteomes" id="UP000449710"/>
    </source>
</evidence>
<dbReference type="Pfam" id="PF09515">
    <property type="entry name" value="Thia_YuaJ"/>
    <property type="match status" value="1"/>
</dbReference>
<feature type="transmembrane region" description="Helical" evidence="1">
    <location>
        <begin position="93"/>
        <end position="115"/>
    </location>
</feature>
<dbReference type="InterPro" id="IPR012651">
    <property type="entry name" value="Thia_Transptr_ThiT"/>
</dbReference>
<feature type="transmembrane region" description="Helical" evidence="1">
    <location>
        <begin position="27"/>
        <end position="47"/>
    </location>
</feature>
<evidence type="ECO:0000256" key="1">
    <source>
        <dbReference type="SAM" id="Phobius"/>
    </source>
</evidence>
<keyword evidence="3" id="KW-1185">Reference proteome</keyword>
<keyword evidence="1" id="KW-0812">Transmembrane</keyword>
<feature type="transmembrane region" description="Helical" evidence="1">
    <location>
        <begin position="122"/>
        <end position="143"/>
    </location>
</feature>
<dbReference type="EMBL" id="SUMG01000005">
    <property type="protein sequence ID" value="NBG88065.1"/>
    <property type="molecule type" value="Genomic_DNA"/>
</dbReference>
<dbReference type="Proteomes" id="UP000449710">
    <property type="component" value="Unassembled WGS sequence"/>
</dbReference>
<name>A0AA44BEE7_9CLOT</name>
<protein>
    <submittedName>
        <fullName evidence="2">Energy-coupled thiamine transporter ThiT</fullName>
    </submittedName>
</protein>
<dbReference type="Gene3D" id="1.10.1760.20">
    <property type="match status" value="1"/>
</dbReference>
<comment type="caution">
    <text evidence="2">The sequence shown here is derived from an EMBL/GenBank/DDBJ whole genome shotgun (WGS) entry which is preliminary data.</text>
</comment>
<reference evidence="2 3" key="1">
    <citation type="submission" date="2019-04" db="EMBL/GenBank/DDBJ databases">
        <title>Isachenkonia alkalipeptolytica gen. nov. sp. nov. a new anaerobic, alkiliphilic organothrophic bacterium capable to reduce synthesized ferrihydrite isolated from a soda lake.</title>
        <authorList>
            <person name="Toshchakov S.V."/>
            <person name="Zavarzina D.G."/>
            <person name="Zhilina T.N."/>
            <person name="Kostrikina N.A."/>
            <person name="Kublanov I.V."/>
        </authorList>
    </citation>
    <scope>NUCLEOTIDE SEQUENCE [LARGE SCALE GENOMIC DNA]</scope>
    <source>
        <strain evidence="2 3">Z-1701</strain>
    </source>
</reference>
<gene>
    <name evidence="2" type="primary">thiT</name>
    <name evidence="2" type="ORF">ISALK_06075</name>
</gene>
<sequence length="196" mass="21692">MILLPVMLLLFHRSRESQGGRLLQTKVLVYGSLCVALSFLLSYIRLFRMPQGGSVTLAGMLPIIIFAVAFGPLPGILAGFALGLLNLIQDPYIVHWMQIFLDYPLAYGALGLAGIYRKHLSISALIAGIGRLSMSFLSGIIFFREFTPEGWNDVIYSIVYNGSFIGAEIFIIILLLQVPQVQSVLKQMRRGTLLTN</sequence>
<organism evidence="2 3">
    <name type="scientific">Isachenkonia alkalipeptolytica</name>
    <dbReference type="NCBI Taxonomy" id="2565777"/>
    <lineage>
        <taxon>Bacteria</taxon>
        <taxon>Bacillati</taxon>
        <taxon>Bacillota</taxon>
        <taxon>Clostridia</taxon>
        <taxon>Eubacteriales</taxon>
        <taxon>Clostridiaceae</taxon>
        <taxon>Isachenkonia</taxon>
    </lineage>
</organism>
<proteinExistence type="predicted"/>
<dbReference type="AlphaFoldDB" id="A0AA44BEE7"/>
<dbReference type="GO" id="GO:0015234">
    <property type="term" value="F:thiamine transmembrane transporter activity"/>
    <property type="evidence" value="ECO:0007669"/>
    <property type="project" value="InterPro"/>
</dbReference>
<evidence type="ECO:0000313" key="2">
    <source>
        <dbReference type="EMBL" id="NBG88065.1"/>
    </source>
</evidence>
<feature type="transmembrane region" description="Helical" evidence="1">
    <location>
        <begin position="155"/>
        <end position="178"/>
    </location>
</feature>
<dbReference type="NCBIfam" id="TIGR02357">
    <property type="entry name" value="ECF_ThiT_YuaJ"/>
    <property type="match status" value="1"/>
</dbReference>
<keyword evidence="1" id="KW-1133">Transmembrane helix</keyword>
<dbReference type="GO" id="GO:0005886">
    <property type="term" value="C:plasma membrane"/>
    <property type="evidence" value="ECO:0007669"/>
    <property type="project" value="InterPro"/>
</dbReference>
<keyword evidence="1" id="KW-0472">Membrane</keyword>
<accession>A0AA44BEE7</accession>